<dbReference type="SUPFAM" id="SSF51306">
    <property type="entry name" value="LexA/Signal peptidase"/>
    <property type="match status" value="1"/>
</dbReference>
<evidence type="ECO:0000256" key="10">
    <source>
        <dbReference type="PIRSR" id="PIRSR600223-1"/>
    </source>
</evidence>
<evidence type="ECO:0000256" key="9">
    <source>
        <dbReference type="ARBA" id="ARBA00023136"/>
    </source>
</evidence>
<dbReference type="CDD" id="cd06530">
    <property type="entry name" value="S26_SPase_I"/>
    <property type="match status" value="1"/>
</dbReference>
<keyword evidence="8 11" id="KW-0496">Mitochondrion</keyword>
<dbReference type="EC" id="3.4.21.-" evidence="11"/>
<accession>A0A4U0VCI2</accession>
<dbReference type="NCBIfam" id="TIGR02227">
    <property type="entry name" value="sigpep_I_bact"/>
    <property type="match status" value="1"/>
</dbReference>
<evidence type="ECO:0000256" key="7">
    <source>
        <dbReference type="ARBA" id="ARBA00022989"/>
    </source>
</evidence>
<keyword evidence="7" id="KW-1133">Transmembrane helix</keyword>
<dbReference type="AlphaFoldDB" id="A0A4U0VCI2"/>
<evidence type="ECO:0000256" key="6">
    <source>
        <dbReference type="ARBA" id="ARBA00022801"/>
    </source>
</evidence>
<dbReference type="PANTHER" id="PTHR46041:SF2">
    <property type="entry name" value="MITOCHONDRIAL INNER MEMBRANE PROTEASE SUBUNIT 2"/>
    <property type="match status" value="1"/>
</dbReference>
<comment type="caution">
    <text evidence="13">The sequence shown here is derived from an EMBL/GenBank/DDBJ whole genome shotgun (WGS) entry which is preliminary data.</text>
</comment>
<keyword evidence="5 11" id="KW-0999">Mitochondrion inner membrane</keyword>
<dbReference type="PRINTS" id="PR00727">
    <property type="entry name" value="LEADERPTASE"/>
</dbReference>
<keyword evidence="4" id="KW-0812">Transmembrane</keyword>
<dbReference type="STRING" id="329885.A0A4U0VCI2"/>
<comment type="subcellular location">
    <subcellularLocation>
        <location evidence="1">Mitochondrion inner membrane</location>
        <topology evidence="1">Single-pass membrane protein</topology>
    </subcellularLocation>
</comment>
<feature type="active site" evidence="10">
    <location>
        <position position="97"/>
    </location>
</feature>
<dbReference type="InterPro" id="IPR037730">
    <property type="entry name" value="IMP2"/>
</dbReference>
<gene>
    <name evidence="13" type="ORF">B0A54_03511</name>
</gene>
<evidence type="ECO:0000313" key="14">
    <source>
        <dbReference type="Proteomes" id="UP000310066"/>
    </source>
</evidence>
<evidence type="ECO:0000256" key="11">
    <source>
        <dbReference type="RuleBase" id="RU362041"/>
    </source>
</evidence>
<dbReference type="PANTHER" id="PTHR46041">
    <property type="entry name" value="MITOCHONDRIAL INNER MEMBRANE PROTEASE SUBUNIT 2"/>
    <property type="match status" value="1"/>
</dbReference>
<proteinExistence type="inferred from homology"/>
<evidence type="ECO:0000256" key="8">
    <source>
        <dbReference type="ARBA" id="ARBA00023128"/>
    </source>
</evidence>
<dbReference type="InterPro" id="IPR000223">
    <property type="entry name" value="Pept_S26A_signal_pept_1"/>
</dbReference>
<dbReference type="OrthoDB" id="9996127at2759"/>
<dbReference type="GO" id="GO:0006465">
    <property type="term" value="P:signal peptide processing"/>
    <property type="evidence" value="ECO:0007669"/>
    <property type="project" value="InterPro"/>
</dbReference>
<dbReference type="EMBL" id="NAJP01000010">
    <property type="protein sequence ID" value="TKA45826.1"/>
    <property type="molecule type" value="Genomic_DNA"/>
</dbReference>
<feature type="domain" description="Peptidase S26" evidence="12">
    <location>
        <begin position="23"/>
        <end position="182"/>
    </location>
</feature>
<evidence type="ECO:0000313" key="13">
    <source>
        <dbReference type="EMBL" id="TKA45826.1"/>
    </source>
</evidence>
<keyword evidence="3 11" id="KW-0645">Protease</keyword>
<dbReference type="InterPro" id="IPR019533">
    <property type="entry name" value="Peptidase_S26"/>
</dbReference>
<evidence type="ECO:0000256" key="4">
    <source>
        <dbReference type="ARBA" id="ARBA00022692"/>
    </source>
</evidence>
<dbReference type="Pfam" id="PF10502">
    <property type="entry name" value="Peptidase_S26"/>
    <property type="match status" value="1"/>
</dbReference>
<dbReference type="Gene3D" id="2.10.109.10">
    <property type="entry name" value="Umud Fragment, subunit A"/>
    <property type="match status" value="1"/>
</dbReference>
<dbReference type="GO" id="GO:0042720">
    <property type="term" value="C:mitochondrial inner membrane peptidase complex"/>
    <property type="evidence" value="ECO:0007669"/>
    <property type="project" value="InterPro"/>
</dbReference>
<evidence type="ECO:0000256" key="2">
    <source>
        <dbReference type="ARBA" id="ARBA00007066"/>
    </source>
</evidence>
<dbReference type="GO" id="GO:0006627">
    <property type="term" value="P:protein processing involved in protein targeting to mitochondrion"/>
    <property type="evidence" value="ECO:0007669"/>
    <property type="project" value="InterPro"/>
</dbReference>
<evidence type="ECO:0000256" key="5">
    <source>
        <dbReference type="ARBA" id="ARBA00022792"/>
    </source>
</evidence>
<organism evidence="13 14">
    <name type="scientific">Friedmanniomyces endolithicus</name>
    <dbReference type="NCBI Taxonomy" id="329885"/>
    <lineage>
        <taxon>Eukaryota</taxon>
        <taxon>Fungi</taxon>
        <taxon>Dikarya</taxon>
        <taxon>Ascomycota</taxon>
        <taxon>Pezizomycotina</taxon>
        <taxon>Dothideomycetes</taxon>
        <taxon>Dothideomycetidae</taxon>
        <taxon>Mycosphaerellales</taxon>
        <taxon>Teratosphaeriaceae</taxon>
        <taxon>Friedmanniomyces</taxon>
    </lineage>
</organism>
<keyword evidence="6 11" id="KW-0378">Hydrolase</keyword>
<evidence type="ECO:0000256" key="3">
    <source>
        <dbReference type="ARBA" id="ARBA00022670"/>
    </source>
</evidence>
<reference evidence="13 14" key="1">
    <citation type="submission" date="2017-03" db="EMBL/GenBank/DDBJ databases">
        <title>Genomes of endolithic fungi from Antarctica.</title>
        <authorList>
            <person name="Coleine C."/>
            <person name="Masonjones S."/>
            <person name="Stajich J.E."/>
        </authorList>
    </citation>
    <scope>NUCLEOTIDE SEQUENCE [LARGE SCALE GENOMIC DNA]</scope>
    <source>
        <strain evidence="13 14">CCFEE 5311</strain>
    </source>
</reference>
<dbReference type="InterPro" id="IPR036286">
    <property type="entry name" value="LexA/Signal_pep-like_sf"/>
</dbReference>
<feature type="active site" evidence="10">
    <location>
        <position position="44"/>
    </location>
</feature>
<keyword evidence="9" id="KW-0472">Membrane</keyword>
<dbReference type="Proteomes" id="UP000310066">
    <property type="component" value="Unassembled WGS sequence"/>
</dbReference>
<comment type="similarity">
    <text evidence="2">Belongs to the peptidase S26 family. IMP2 subfamily.</text>
</comment>
<protein>
    <recommendedName>
        <fullName evidence="11">Mitochondrial inner membrane protease subunit</fullName>
        <ecNumber evidence="11">3.4.21.-</ecNumber>
    </recommendedName>
</protein>
<name>A0A4U0VCI2_9PEZI</name>
<evidence type="ECO:0000256" key="1">
    <source>
        <dbReference type="ARBA" id="ARBA00004434"/>
    </source>
</evidence>
<evidence type="ECO:0000259" key="12">
    <source>
        <dbReference type="Pfam" id="PF10502"/>
    </source>
</evidence>
<sequence>MPPSLLHNTTKFVYTTATLTLWLTIALIPLNDNLIEASFVQGTSMSPSLCPSYHTTGRRDAVLWNKWVDHGNGPKGLKRGDIVLFRSPTRPDCNAVKRVVGLEGDRVFLDPRRRPEGDMSPESRAWDAMAAQAQDYGGGGGVVVPPGHIWVEGDYWRKSQDSNAYGPVSKSLVLGKAMLVLWPWERCGTRPWERYRSATRVVEGKSERKGGEMGLVDAIRAG</sequence>
<dbReference type="GO" id="GO:0004252">
    <property type="term" value="F:serine-type endopeptidase activity"/>
    <property type="evidence" value="ECO:0007669"/>
    <property type="project" value="InterPro"/>
</dbReference>